<accession>A0A6P0UDI2</accession>
<name>A0A6P0UDI2_9FLAO</name>
<keyword evidence="1" id="KW-0732">Signal</keyword>
<dbReference type="EMBL" id="JAABOP010000001">
    <property type="protein sequence ID" value="NER09758.1"/>
    <property type="molecule type" value="Genomic_DNA"/>
</dbReference>
<organism evidence="2 3">
    <name type="scientific">Muriicola jejuensis</name>
    <dbReference type="NCBI Taxonomy" id="504488"/>
    <lineage>
        <taxon>Bacteria</taxon>
        <taxon>Pseudomonadati</taxon>
        <taxon>Bacteroidota</taxon>
        <taxon>Flavobacteriia</taxon>
        <taxon>Flavobacteriales</taxon>
        <taxon>Flavobacteriaceae</taxon>
        <taxon>Muriicola</taxon>
    </lineage>
</organism>
<dbReference type="Proteomes" id="UP000468443">
    <property type="component" value="Unassembled WGS sequence"/>
</dbReference>
<feature type="chain" id="PRO_5026995559" evidence="1">
    <location>
        <begin position="20"/>
        <end position="168"/>
    </location>
</feature>
<dbReference type="GO" id="GO:0016779">
    <property type="term" value="F:nucleotidyltransferase activity"/>
    <property type="evidence" value="ECO:0007669"/>
    <property type="project" value="UniProtKB-KW"/>
</dbReference>
<evidence type="ECO:0000313" key="2">
    <source>
        <dbReference type="EMBL" id="NER09758.1"/>
    </source>
</evidence>
<keyword evidence="2" id="KW-0548">Nucleotidyltransferase</keyword>
<dbReference type="Gene3D" id="3.10.450.360">
    <property type="match status" value="1"/>
</dbReference>
<reference evidence="2 3" key="1">
    <citation type="submission" date="2020-01" db="EMBL/GenBank/DDBJ databases">
        <title>Muriicola jejuensis KCTC 22299.</title>
        <authorList>
            <person name="Wang G."/>
        </authorList>
    </citation>
    <scope>NUCLEOTIDE SEQUENCE [LARGE SCALE GENOMIC DNA]</scope>
    <source>
        <strain evidence="2 3">KCTC 22299</strain>
    </source>
</reference>
<dbReference type="RefSeq" id="WP_163691797.1">
    <property type="nucleotide sequence ID" value="NZ_FXTW01000001.1"/>
</dbReference>
<keyword evidence="3" id="KW-1185">Reference proteome</keyword>
<keyword evidence="2" id="KW-0808">Transferase</keyword>
<feature type="signal peptide" evidence="1">
    <location>
        <begin position="1"/>
        <end position="19"/>
    </location>
</feature>
<dbReference type="AlphaFoldDB" id="A0A6P0UDI2"/>
<sequence length="168" mass="19245">MKKVILGLLALGLAIPAFTQDVKVEELSEVVIRPMNFKYLNAIDSREAAVPVRMLERMVASYDVTEAEFYREDFDFYTVSFFIPDGKIVAEYDADGKVIRTIEKFKDVALPDEVKTALLDRFPNWTVSKDVYRVTYTEDNGAKKIYKLLLVNGDKKMRVKVDNIGTFL</sequence>
<proteinExistence type="predicted"/>
<evidence type="ECO:0000256" key="1">
    <source>
        <dbReference type="SAM" id="SignalP"/>
    </source>
</evidence>
<protein>
    <submittedName>
        <fullName evidence="2">Nicotinate-nucleotide adenylyltransferase</fullName>
    </submittedName>
</protein>
<dbReference type="SUPFAM" id="SSF160574">
    <property type="entry name" value="BT0923-like"/>
    <property type="match status" value="1"/>
</dbReference>
<gene>
    <name evidence="2" type="ORF">GWK09_04480</name>
</gene>
<evidence type="ECO:0000313" key="3">
    <source>
        <dbReference type="Proteomes" id="UP000468443"/>
    </source>
</evidence>
<comment type="caution">
    <text evidence="2">The sequence shown here is derived from an EMBL/GenBank/DDBJ whole genome shotgun (WGS) entry which is preliminary data.</text>
</comment>